<feature type="compositionally biased region" description="Low complexity" evidence="1">
    <location>
        <begin position="418"/>
        <end position="427"/>
    </location>
</feature>
<dbReference type="InterPro" id="IPR001357">
    <property type="entry name" value="BRCT_dom"/>
</dbReference>
<dbReference type="EMBL" id="JARJCN010000002">
    <property type="protein sequence ID" value="KAJ7103587.1"/>
    <property type="molecule type" value="Genomic_DNA"/>
</dbReference>
<dbReference type="Proteomes" id="UP001222325">
    <property type="component" value="Unassembled WGS sequence"/>
</dbReference>
<feature type="domain" description="BRCT" evidence="2">
    <location>
        <begin position="189"/>
        <end position="251"/>
    </location>
</feature>
<feature type="region of interest" description="Disordered" evidence="1">
    <location>
        <begin position="108"/>
        <end position="153"/>
    </location>
</feature>
<feature type="region of interest" description="Disordered" evidence="1">
    <location>
        <begin position="246"/>
        <end position="327"/>
    </location>
</feature>
<keyword evidence="4" id="KW-1185">Reference proteome</keyword>
<evidence type="ECO:0000313" key="4">
    <source>
        <dbReference type="Proteomes" id="UP001222325"/>
    </source>
</evidence>
<feature type="compositionally biased region" description="Low complexity" evidence="1">
    <location>
        <begin position="109"/>
        <end position="125"/>
    </location>
</feature>
<evidence type="ECO:0000256" key="1">
    <source>
        <dbReference type="SAM" id="MobiDB-lite"/>
    </source>
</evidence>
<feature type="compositionally biased region" description="Basic and acidic residues" evidence="1">
    <location>
        <begin position="434"/>
        <end position="443"/>
    </location>
</feature>
<dbReference type="PROSITE" id="PS50172">
    <property type="entry name" value="BRCT"/>
    <property type="match status" value="1"/>
</dbReference>
<name>A0AAD6UKZ3_9AGAR</name>
<dbReference type="SUPFAM" id="SSF52113">
    <property type="entry name" value="BRCT domain"/>
    <property type="match status" value="1"/>
</dbReference>
<comment type="caution">
    <text evidence="3">The sequence shown here is derived from an EMBL/GenBank/DDBJ whole genome shotgun (WGS) entry which is preliminary data.</text>
</comment>
<feature type="compositionally biased region" description="Basic and acidic residues" evidence="1">
    <location>
        <begin position="295"/>
        <end position="305"/>
    </location>
</feature>
<feature type="compositionally biased region" description="Low complexity" evidence="1">
    <location>
        <begin position="143"/>
        <end position="153"/>
    </location>
</feature>
<evidence type="ECO:0000259" key="2">
    <source>
        <dbReference type="PROSITE" id="PS50172"/>
    </source>
</evidence>
<gene>
    <name evidence="3" type="ORF">B0H15DRAFT_222475</name>
</gene>
<reference evidence="3" key="1">
    <citation type="submission" date="2023-03" db="EMBL/GenBank/DDBJ databases">
        <title>Massive genome expansion in bonnet fungi (Mycena s.s.) driven by repeated elements and novel gene families across ecological guilds.</title>
        <authorList>
            <consortium name="Lawrence Berkeley National Laboratory"/>
            <person name="Harder C.B."/>
            <person name="Miyauchi S."/>
            <person name="Viragh M."/>
            <person name="Kuo A."/>
            <person name="Thoen E."/>
            <person name="Andreopoulos B."/>
            <person name="Lu D."/>
            <person name="Skrede I."/>
            <person name="Drula E."/>
            <person name="Henrissat B."/>
            <person name="Morin E."/>
            <person name="Kohler A."/>
            <person name="Barry K."/>
            <person name="LaButti K."/>
            <person name="Morin E."/>
            <person name="Salamov A."/>
            <person name="Lipzen A."/>
            <person name="Mereny Z."/>
            <person name="Hegedus B."/>
            <person name="Baldrian P."/>
            <person name="Stursova M."/>
            <person name="Weitz H."/>
            <person name="Taylor A."/>
            <person name="Grigoriev I.V."/>
            <person name="Nagy L.G."/>
            <person name="Martin F."/>
            <person name="Kauserud H."/>
        </authorList>
    </citation>
    <scope>NUCLEOTIDE SEQUENCE</scope>
    <source>
        <strain evidence="3">CBHHK173m</strain>
    </source>
</reference>
<dbReference type="InterPro" id="IPR036420">
    <property type="entry name" value="BRCT_dom_sf"/>
</dbReference>
<feature type="compositionally biased region" description="Basic residues" evidence="1">
    <location>
        <begin position="279"/>
        <end position="290"/>
    </location>
</feature>
<sequence>MAVLSILLTLPTRAPPHSNRRPAVGLPRSSRYRFFQTNCHRSSRNQPIYAMALMDVINMHGLLPHPGLFPQGPGMQPLGVLPPNSMLNSMQHSQTYSQHLGPIQIAHESSASPHSTSSPLPLSISRKSTPDLKGKGRATSYISRGLSGSSGTVSSSSASAKIFTSDAGQPLTFYVALDLHNRAAALNNIRRHGGQISTQLTADLCVLSSRSRDFESLLETVLSSNGTAVKSAFVLDSVEQKRLMDPDRYQFDLPPKLQRRKEQKASASSPTKPDTGKKNLQKPKSHKKKPSAVVKEGRKSPDVDRVPSPTPPPEHTRVLHHGGNGGTYRYTEAENAYVIRYAEILMERDRHISTAALGAKMHAKMPHHPASGWVHHISYTIRDSVEQVRKRAMIAYRKEERNRQANAEDPPAKRAKSSKVAAVAAPKTRTGDANMRESERPNSENRASQTLKTEASLDGGVTDEGAAAEQQDLNTIAHFFANGGDAEDSDEGDARERVWATLTAQTPCRTAGSWEAFYHDHHDRVMELYGMLVAQQEEEEAARAARAE</sequence>
<dbReference type="AlphaFoldDB" id="A0AAD6UKZ3"/>
<organism evidence="3 4">
    <name type="scientific">Mycena belliarum</name>
    <dbReference type="NCBI Taxonomy" id="1033014"/>
    <lineage>
        <taxon>Eukaryota</taxon>
        <taxon>Fungi</taxon>
        <taxon>Dikarya</taxon>
        <taxon>Basidiomycota</taxon>
        <taxon>Agaricomycotina</taxon>
        <taxon>Agaricomycetes</taxon>
        <taxon>Agaricomycetidae</taxon>
        <taxon>Agaricales</taxon>
        <taxon>Marasmiineae</taxon>
        <taxon>Mycenaceae</taxon>
        <taxon>Mycena</taxon>
    </lineage>
</organism>
<feature type="region of interest" description="Disordered" evidence="1">
    <location>
        <begin position="398"/>
        <end position="459"/>
    </location>
</feature>
<accession>A0AAD6UKZ3</accession>
<evidence type="ECO:0000313" key="3">
    <source>
        <dbReference type="EMBL" id="KAJ7103587.1"/>
    </source>
</evidence>
<dbReference type="Gene3D" id="3.40.50.10190">
    <property type="entry name" value="BRCT domain"/>
    <property type="match status" value="1"/>
</dbReference>
<feature type="compositionally biased region" description="Polar residues" evidence="1">
    <location>
        <begin position="444"/>
        <end position="453"/>
    </location>
</feature>
<protein>
    <recommendedName>
        <fullName evidence="2">BRCT domain-containing protein</fullName>
    </recommendedName>
</protein>
<proteinExistence type="predicted"/>